<comment type="caution">
    <text evidence="3">The sequence shown here is derived from an EMBL/GenBank/DDBJ whole genome shotgun (WGS) entry which is preliminary data.</text>
</comment>
<name>A0ABW0I5I7_9BACT</name>
<evidence type="ECO:0000259" key="2">
    <source>
        <dbReference type="Pfam" id="PF20732"/>
    </source>
</evidence>
<proteinExistence type="predicted"/>
<dbReference type="InterPro" id="IPR048502">
    <property type="entry name" value="NamZ_N"/>
</dbReference>
<protein>
    <submittedName>
        <fullName evidence="3">Exo-beta-N-acetylmuramidase NamZ domain-containing protein</fullName>
    </submittedName>
</protein>
<dbReference type="InterPro" id="IPR008302">
    <property type="entry name" value="NamZ"/>
</dbReference>
<dbReference type="Pfam" id="PF20732">
    <property type="entry name" value="NamZ_C"/>
    <property type="match status" value="1"/>
</dbReference>
<evidence type="ECO:0000259" key="1">
    <source>
        <dbReference type="Pfam" id="PF07075"/>
    </source>
</evidence>
<dbReference type="InterPro" id="IPR048503">
    <property type="entry name" value="NamZ_C"/>
</dbReference>
<dbReference type="Proteomes" id="UP001596106">
    <property type="component" value="Unassembled WGS sequence"/>
</dbReference>
<accession>A0ABW0I5I7</accession>
<dbReference type="EMBL" id="JBHSMA010000001">
    <property type="protein sequence ID" value="MFC5408614.1"/>
    <property type="molecule type" value="Genomic_DNA"/>
</dbReference>
<dbReference type="Pfam" id="PF07075">
    <property type="entry name" value="NamZ_N"/>
    <property type="match status" value="1"/>
</dbReference>
<feature type="domain" description="Peptidoglycan beta-N-acetylmuramidase NamZ N-terminal" evidence="1">
    <location>
        <begin position="58"/>
        <end position="256"/>
    </location>
</feature>
<dbReference type="Gene3D" id="3.90.1150.140">
    <property type="match status" value="1"/>
</dbReference>
<dbReference type="PANTHER" id="PTHR42915">
    <property type="entry name" value="HYPOTHETICAL 460 KDA PROTEIN IN FEUA-SIGW INTERGENIC REGION [PRECURSOR]"/>
    <property type="match status" value="1"/>
</dbReference>
<reference evidence="4" key="1">
    <citation type="journal article" date="2019" name="Int. J. Syst. Evol. Microbiol.">
        <title>The Global Catalogue of Microorganisms (GCM) 10K type strain sequencing project: providing services to taxonomists for standard genome sequencing and annotation.</title>
        <authorList>
            <consortium name="The Broad Institute Genomics Platform"/>
            <consortium name="The Broad Institute Genome Sequencing Center for Infectious Disease"/>
            <person name="Wu L."/>
            <person name="Ma J."/>
        </authorList>
    </citation>
    <scope>NUCLEOTIDE SEQUENCE [LARGE SCALE GENOMIC DNA]</scope>
    <source>
        <strain evidence="4">CCUG 55250</strain>
    </source>
</reference>
<dbReference type="Gene3D" id="3.40.50.12170">
    <property type="entry name" value="Uncharacterised protein PF07075, DUF1343"/>
    <property type="match status" value="1"/>
</dbReference>
<sequence length="411" mass="46236">MNNRFSTVSALIITAFVLISTISIRQQSAENVRTAKKSIVTGADQPDQYIPYLKGKRVAMLANPTSIIGKKHLVDSLKSLGVNIVKIFGPEHGFRGKASAGIHVADETDSATGIPVISLYGKKNKPSRGDLANVDILLYDLQDVGCRFYTNINALVRVMEACQENDKELMILDRPNPNGYLIDGPVLDMQFKSGIGMFPIPMAHGLTVAEFAQMANGEGWLTNKVKCKLKIVKVANYEHDMPYTLPVPPSPNLNTQQSILLYPSTCLFEGVYLNHGRGTQFPFTVIGSPELKGRYAFSYTPTSIKGMAETPLFMDQVCYGLDLRTYDVNQLRKSRQINLQWLMELYKAHPHKEKFFDSKLSKEMGVIERLVGHAQFRKQIMEGRSEQEIRASWEPGLTAYKKMRKKYLLYR</sequence>
<dbReference type="RefSeq" id="WP_379841664.1">
    <property type="nucleotide sequence ID" value="NZ_JBHSMA010000001.1"/>
</dbReference>
<evidence type="ECO:0000313" key="4">
    <source>
        <dbReference type="Proteomes" id="UP001596106"/>
    </source>
</evidence>
<dbReference type="PANTHER" id="PTHR42915:SF1">
    <property type="entry name" value="PEPTIDOGLYCAN BETA-N-ACETYLMURAMIDASE NAMZ"/>
    <property type="match status" value="1"/>
</dbReference>
<dbReference type="PIRSF" id="PIRSF016719">
    <property type="entry name" value="UCP016719"/>
    <property type="match status" value="1"/>
</dbReference>
<evidence type="ECO:0000313" key="3">
    <source>
        <dbReference type="EMBL" id="MFC5408614.1"/>
    </source>
</evidence>
<gene>
    <name evidence="3" type="ORF">ACFPMF_04805</name>
</gene>
<keyword evidence="4" id="KW-1185">Reference proteome</keyword>
<organism evidence="3 4">
    <name type="scientific">Larkinella bovis</name>
    <dbReference type="NCBI Taxonomy" id="683041"/>
    <lineage>
        <taxon>Bacteria</taxon>
        <taxon>Pseudomonadati</taxon>
        <taxon>Bacteroidota</taxon>
        <taxon>Cytophagia</taxon>
        <taxon>Cytophagales</taxon>
        <taxon>Spirosomataceae</taxon>
        <taxon>Larkinella</taxon>
    </lineage>
</organism>
<feature type="domain" description="Peptidoglycan beta-N-acetylmuramidase NamZ C-terminal" evidence="2">
    <location>
        <begin position="260"/>
        <end position="410"/>
    </location>
</feature>